<dbReference type="EMBL" id="CP025120">
    <property type="protein sequence ID" value="AUD78876.1"/>
    <property type="molecule type" value="Genomic_DNA"/>
</dbReference>
<sequence length="120" mass="13897">MNLLVINIIGLALIALIIYWFWIYKPKNVQAKDQDVIKIIVEDGVYQPAHISVPVDTEISLEFLRKDETPCAEMVIFPELDISESLQVNKTKSIKLKKLEKGNYQFHCQMQMYKGELVVE</sequence>
<dbReference type="InterPro" id="IPR008972">
    <property type="entry name" value="Cupredoxin"/>
</dbReference>
<keyword evidence="2" id="KW-1185">Reference proteome</keyword>
<reference evidence="1 2" key="1">
    <citation type="submission" date="2017-12" db="EMBL/GenBank/DDBJ databases">
        <title>Kangiella profundi FT102 completed genome.</title>
        <authorList>
            <person name="Xu J."/>
            <person name="Wang J."/>
            <person name="Lu Y."/>
        </authorList>
    </citation>
    <scope>NUCLEOTIDE SEQUENCE [LARGE SCALE GENOMIC DNA]</scope>
    <source>
        <strain evidence="1 2">FT102</strain>
    </source>
</reference>
<dbReference type="InterPro" id="IPR028096">
    <property type="entry name" value="EfeO_Cupredoxin"/>
</dbReference>
<proteinExistence type="predicted"/>
<accession>A0A2K9AER3</accession>
<gene>
    <name evidence="1" type="ORF">CW740_06295</name>
</gene>
<dbReference type="AlphaFoldDB" id="A0A2K9AER3"/>
<name>A0A2K9AER3_9GAMM</name>
<organism evidence="1 2">
    <name type="scientific">Kangiella profundi</name>
    <dbReference type="NCBI Taxonomy" id="1561924"/>
    <lineage>
        <taxon>Bacteria</taxon>
        <taxon>Pseudomonadati</taxon>
        <taxon>Pseudomonadota</taxon>
        <taxon>Gammaproteobacteria</taxon>
        <taxon>Kangiellales</taxon>
        <taxon>Kangiellaceae</taxon>
        <taxon>Kangiella</taxon>
    </lineage>
</organism>
<dbReference type="Proteomes" id="UP000232693">
    <property type="component" value="Chromosome"/>
</dbReference>
<protein>
    <submittedName>
        <fullName evidence="1">Plastocyanin</fullName>
    </submittedName>
</protein>
<dbReference type="SUPFAM" id="SSF49503">
    <property type="entry name" value="Cupredoxins"/>
    <property type="match status" value="1"/>
</dbReference>
<evidence type="ECO:0000313" key="2">
    <source>
        <dbReference type="Proteomes" id="UP000232693"/>
    </source>
</evidence>
<dbReference type="Gene3D" id="2.60.40.420">
    <property type="entry name" value="Cupredoxins - blue copper proteins"/>
    <property type="match status" value="1"/>
</dbReference>
<dbReference type="OrthoDB" id="9800141at2"/>
<dbReference type="KEGG" id="kpd:CW740_06295"/>
<dbReference type="RefSeq" id="WP_106646722.1">
    <property type="nucleotide sequence ID" value="NZ_BMGO01000001.1"/>
</dbReference>
<dbReference type="Pfam" id="PF13473">
    <property type="entry name" value="Cupredoxin_1"/>
    <property type="match status" value="1"/>
</dbReference>
<evidence type="ECO:0000313" key="1">
    <source>
        <dbReference type="EMBL" id="AUD78876.1"/>
    </source>
</evidence>